<gene>
    <name evidence="1" type="ORF">F2Y10_02095</name>
</gene>
<comment type="caution">
    <text evidence="1">The sequence shown here is derived from an EMBL/GenBank/DDBJ whole genome shotgun (WGS) entry which is preliminary data.</text>
</comment>
<sequence>MGKKIIMSWSKCKIEVGKTGDDEAMAASLTDIGTINDKSTTLATEDGETLTATATGGIVVAEEEGEPVVTLTTRVKEMGFDTEKMFTGAVVSEDSNELTVKTNVVSDDFSVKLTPKNIGAIGIKARRTHVSFRPGSSEEEGSYVDLTFKILACSDGELYKKFRVKAEDWAAPKP</sequence>
<dbReference type="EMBL" id="VVXH01000001">
    <property type="protein sequence ID" value="KAA2381298.1"/>
    <property type="molecule type" value="Genomic_DNA"/>
</dbReference>
<dbReference type="Proteomes" id="UP000322940">
    <property type="component" value="Unassembled WGS sequence"/>
</dbReference>
<dbReference type="RefSeq" id="WP_130064511.1">
    <property type="nucleotide sequence ID" value="NZ_JADMQE010000005.1"/>
</dbReference>
<organism evidence="1 2">
    <name type="scientific">Alistipes onderdonkii</name>
    <dbReference type="NCBI Taxonomy" id="328813"/>
    <lineage>
        <taxon>Bacteria</taxon>
        <taxon>Pseudomonadati</taxon>
        <taxon>Bacteroidota</taxon>
        <taxon>Bacteroidia</taxon>
        <taxon>Bacteroidales</taxon>
        <taxon>Rikenellaceae</taxon>
        <taxon>Alistipes</taxon>
    </lineage>
</organism>
<protein>
    <recommendedName>
        <fullName evidence="3">Phage tail protein</fullName>
    </recommendedName>
</protein>
<reference evidence="1 2" key="1">
    <citation type="journal article" date="2019" name="Nat. Med.">
        <title>A library of human gut bacterial isolates paired with longitudinal multiomics data enables mechanistic microbiome research.</title>
        <authorList>
            <person name="Poyet M."/>
            <person name="Groussin M."/>
            <person name="Gibbons S.M."/>
            <person name="Avila-Pacheco J."/>
            <person name="Jiang X."/>
            <person name="Kearney S.M."/>
            <person name="Perrotta A.R."/>
            <person name="Berdy B."/>
            <person name="Zhao S."/>
            <person name="Lieberman T.D."/>
            <person name="Swanson P.K."/>
            <person name="Smith M."/>
            <person name="Roesemann S."/>
            <person name="Alexander J.E."/>
            <person name="Rich S.A."/>
            <person name="Livny J."/>
            <person name="Vlamakis H."/>
            <person name="Clish C."/>
            <person name="Bullock K."/>
            <person name="Deik A."/>
            <person name="Scott J."/>
            <person name="Pierce K.A."/>
            <person name="Xavier R.J."/>
            <person name="Alm E.J."/>
        </authorList>
    </citation>
    <scope>NUCLEOTIDE SEQUENCE [LARGE SCALE GENOMIC DNA]</scope>
    <source>
        <strain evidence="1 2">BIOML-A266</strain>
    </source>
</reference>
<name>A0A5B3H6X4_9BACT</name>
<proteinExistence type="predicted"/>
<dbReference type="AlphaFoldDB" id="A0A5B3H6X4"/>
<evidence type="ECO:0008006" key="3">
    <source>
        <dbReference type="Google" id="ProtNLM"/>
    </source>
</evidence>
<accession>A0A5B3H6X4</accession>
<evidence type="ECO:0000313" key="1">
    <source>
        <dbReference type="EMBL" id="KAA2381298.1"/>
    </source>
</evidence>
<evidence type="ECO:0000313" key="2">
    <source>
        <dbReference type="Proteomes" id="UP000322940"/>
    </source>
</evidence>